<evidence type="ECO:0000256" key="9">
    <source>
        <dbReference type="RuleBase" id="RU004391"/>
    </source>
</evidence>
<evidence type="ECO:0000256" key="6">
    <source>
        <dbReference type="ARBA" id="ARBA00022840"/>
    </source>
</evidence>
<dbReference type="InterPro" id="IPR006334">
    <property type="entry name" value="Glut_cys_ligase"/>
</dbReference>
<dbReference type="EMBL" id="SHKX01000010">
    <property type="protein sequence ID" value="RZU47900.1"/>
    <property type="molecule type" value="Genomic_DNA"/>
</dbReference>
<dbReference type="SUPFAM" id="SSF55931">
    <property type="entry name" value="Glutamine synthetase/guanido kinase"/>
    <property type="match status" value="1"/>
</dbReference>
<keyword evidence="4 8" id="KW-0317">Glutathione biosynthesis</keyword>
<dbReference type="GO" id="GO:0005524">
    <property type="term" value="F:ATP binding"/>
    <property type="evidence" value="ECO:0007669"/>
    <property type="project" value="UniProtKB-KW"/>
</dbReference>
<dbReference type="HAMAP" id="MF_00578">
    <property type="entry name" value="Glu_cys_ligase"/>
    <property type="match status" value="1"/>
</dbReference>
<comment type="pathway">
    <text evidence="1 8 9">Sulfur metabolism; glutathione biosynthesis; glutathione from L-cysteine and L-glutamate: step 1/2.</text>
</comment>
<dbReference type="GO" id="GO:0005829">
    <property type="term" value="C:cytosol"/>
    <property type="evidence" value="ECO:0007669"/>
    <property type="project" value="TreeGrafter"/>
</dbReference>
<accession>A0A4Q7ZBE4</accession>
<protein>
    <recommendedName>
        <fullName evidence="8">Glutamate--cysteine ligase</fullName>
        <ecNumber evidence="8">6.3.2.2</ecNumber>
    </recommendedName>
    <alternativeName>
        <fullName evidence="8">Gamma-ECS</fullName>
        <shortName evidence="8">GCS</shortName>
    </alternativeName>
    <alternativeName>
        <fullName evidence="8">Gamma-glutamylcysteine synthetase</fullName>
    </alternativeName>
</protein>
<keyword evidence="6 8" id="KW-0067">ATP-binding</keyword>
<proteinExistence type="inferred from homology"/>
<dbReference type="Pfam" id="PF04262">
    <property type="entry name" value="Glu_cys_ligase"/>
    <property type="match status" value="1"/>
</dbReference>
<evidence type="ECO:0000256" key="5">
    <source>
        <dbReference type="ARBA" id="ARBA00022741"/>
    </source>
</evidence>
<gene>
    <name evidence="8" type="primary">gshA</name>
    <name evidence="11" type="ORF">EV700_0867</name>
</gene>
<keyword evidence="5 8" id="KW-0547">Nucleotide-binding</keyword>
<comment type="caution">
    <text evidence="11">The sequence shown here is derived from an EMBL/GenBank/DDBJ whole genome shotgun (WGS) entry which is preliminary data.</text>
</comment>
<evidence type="ECO:0000313" key="11">
    <source>
        <dbReference type="EMBL" id="RZU47900.1"/>
    </source>
</evidence>
<dbReference type="GO" id="GO:0046872">
    <property type="term" value="F:metal ion binding"/>
    <property type="evidence" value="ECO:0007669"/>
    <property type="project" value="TreeGrafter"/>
</dbReference>
<comment type="catalytic activity">
    <reaction evidence="7 8 9">
        <text>L-cysteine + L-glutamate + ATP = gamma-L-glutamyl-L-cysteine + ADP + phosphate + H(+)</text>
        <dbReference type="Rhea" id="RHEA:13285"/>
        <dbReference type="ChEBI" id="CHEBI:15378"/>
        <dbReference type="ChEBI" id="CHEBI:29985"/>
        <dbReference type="ChEBI" id="CHEBI:30616"/>
        <dbReference type="ChEBI" id="CHEBI:35235"/>
        <dbReference type="ChEBI" id="CHEBI:43474"/>
        <dbReference type="ChEBI" id="CHEBI:58173"/>
        <dbReference type="ChEBI" id="CHEBI:456216"/>
        <dbReference type="EC" id="6.3.2.2"/>
    </reaction>
</comment>
<dbReference type="Gene3D" id="3.30.590.20">
    <property type="match status" value="1"/>
</dbReference>
<evidence type="ECO:0000256" key="8">
    <source>
        <dbReference type="HAMAP-Rule" id="MF_00578"/>
    </source>
</evidence>
<dbReference type="GO" id="GO:0006750">
    <property type="term" value="P:glutathione biosynthetic process"/>
    <property type="evidence" value="ECO:0007669"/>
    <property type="project" value="UniProtKB-UniRule"/>
</dbReference>
<dbReference type="EC" id="6.3.2.2" evidence="8"/>
<dbReference type="GO" id="GO:0004357">
    <property type="term" value="F:glutamate-cysteine ligase activity"/>
    <property type="evidence" value="ECO:0007669"/>
    <property type="project" value="UniProtKB-UniRule"/>
</dbReference>
<evidence type="ECO:0000259" key="10">
    <source>
        <dbReference type="Pfam" id="PF04262"/>
    </source>
</evidence>
<evidence type="ECO:0000313" key="12">
    <source>
        <dbReference type="Proteomes" id="UP000292423"/>
    </source>
</evidence>
<dbReference type="InterPro" id="IPR014746">
    <property type="entry name" value="Gln_synth/guanido_kin_cat_dom"/>
</dbReference>
<evidence type="ECO:0000256" key="2">
    <source>
        <dbReference type="ARBA" id="ARBA00008772"/>
    </source>
</evidence>
<dbReference type="OrthoDB" id="9803907at2"/>
<keyword evidence="3 8" id="KW-0436">Ligase</keyword>
<dbReference type="RefSeq" id="WP_130411108.1">
    <property type="nucleotide sequence ID" value="NZ_SHKX01000010.1"/>
</dbReference>
<dbReference type="AlphaFoldDB" id="A0A4Q7ZBE4"/>
<dbReference type="InterPro" id="IPR007370">
    <property type="entry name" value="Glu_cys_ligase"/>
</dbReference>
<dbReference type="PANTHER" id="PTHR38761">
    <property type="entry name" value="GLUTAMATE--CYSTEINE LIGASE"/>
    <property type="match status" value="1"/>
</dbReference>
<dbReference type="UniPathway" id="UPA00142">
    <property type="reaction ID" value="UER00209"/>
</dbReference>
<dbReference type="Proteomes" id="UP000292423">
    <property type="component" value="Unassembled WGS sequence"/>
</dbReference>
<name>A0A4Q7ZBE4_9GAMM</name>
<keyword evidence="12" id="KW-1185">Reference proteome</keyword>
<sequence>MQSHLTQQLTWLSPQPHVLQGMLRGLEKETLRMSPDGMIAQTPHPEALGSALTHPHITTDYSEALLELITPATASIAETLGFLDDLHTYVYRHLGEERLWLNSMPCMIGLDDEQIPLAQYGTSNIGRLKTLYRHGLGVRYGRKMQTIAGIHYNLSFPDRFWDAWQTALSDARPRQDFINEKYFALVRNFQRHSFLLLYLLGASPAVCACFLVGRQHSLQNLGSHTLYQPHATSLRMSRLGYQNTVQRDLHVSYNRLDHYIRDLSHAIHTPYPAFEQLGVKNADGDYVQMNTNVLQIENEYYGLIRPKRTTLRGEKPTQALRSRGVEYVELRCVDLNPFAPTGIDSPTAHFLEVFALHSLLYSEAPFTPAEYAHLGERQETMVERGREPGLQLLVDEDPVAFADVAGRLLAEMADVAALLDQAHQTRLYSAAILEQQQKLGRPEQTYAARVLDAMKEHGDSFFAFGKAVAEEHRDLFRARNLSPEREALFRQQTADSLQAQADLEAADTLGFDDFLAAYNAA</sequence>
<dbReference type="NCBIfam" id="TIGR01434">
    <property type="entry name" value="glu_cys_ligase"/>
    <property type="match status" value="1"/>
</dbReference>
<comment type="similarity">
    <text evidence="2 8">Belongs to the glutamate--cysteine ligase type 1 family. Type 1 subfamily.</text>
</comment>
<dbReference type="PANTHER" id="PTHR38761:SF1">
    <property type="entry name" value="GLUTAMATE--CYSTEINE LIGASE"/>
    <property type="match status" value="1"/>
</dbReference>
<evidence type="ECO:0000256" key="3">
    <source>
        <dbReference type="ARBA" id="ARBA00022598"/>
    </source>
</evidence>
<organism evidence="11 12">
    <name type="scientific">Fluviicoccus keumensis</name>
    <dbReference type="NCBI Taxonomy" id="1435465"/>
    <lineage>
        <taxon>Bacteria</taxon>
        <taxon>Pseudomonadati</taxon>
        <taxon>Pseudomonadota</taxon>
        <taxon>Gammaproteobacteria</taxon>
        <taxon>Moraxellales</taxon>
        <taxon>Moraxellaceae</taxon>
        <taxon>Fluviicoccus</taxon>
    </lineage>
</organism>
<feature type="domain" description="Glutamate--cysteine ligase" evidence="10">
    <location>
        <begin position="14"/>
        <end position="379"/>
    </location>
</feature>
<evidence type="ECO:0000256" key="7">
    <source>
        <dbReference type="ARBA" id="ARBA00048819"/>
    </source>
</evidence>
<reference evidence="11 12" key="1">
    <citation type="submission" date="2019-02" db="EMBL/GenBank/DDBJ databases">
        <title>Genomic Encyclopedia of Type Strains, Phase IV (KMG-IV): sequencing the most valuable type-strain genomes for metagenomic binning, comparative biology and taxonomic classification.</title>
        <authorList>
            <person name="Goeker M."/>
        </authorList>
    </citation>
    <scope>NUCLEOTIDE SEQUENCE [LARGE SCALE GENOMIC DNA]</scope>
    <source>
        <strain evidence="11 12">DSM 105135</strain>
    </source>
</reference>
<evidence type="ECO:0000256" key="4">
    <source>
        <dbReference type="ARBA" id="ARBA00022684"/>
    </source>
</evidence>
<evidence type="ECO:0000256" key="1">
    <source>
        <dbReference type="ARBA" id="ARBA00005006"/>
    </source>
</evidence>